<name>A0A2N5N5X2_9BACL</name>
<evidence type="ECO:0000313" key="2">
    <source>
        <dbReference type="Proteomes" id="UP000234789"/>
    </source>
</evidence>
<proteinExistence type="predicted"/>
<sequence>MIIMEGHKEAVIRKIRAYGIIKDPELLERPDEPVPLWVLLEALLHVIDRLEPSDDRPYD</sequence>
<dbReference type="EMBL" id="NFEZ01000004">
    <property type="protein sequence ID" value="PLT45754.1"/>
    <property type="molecule type" value="Genomic_DNA"/>
</dbReference>
<accession>A0A2N5N5X2</accession>
<evidence type="ECO:0000313" key="1">
    <source>
        <dbReference type="EMBL" id="PLT45754.1"/>
    </source>
</evidence>
<organism evidence="1 2">
    <name type="scientific">Paenibacillus pasadenensis</name>
    <dbReference type="NCBI Taxonomy" id="217090"/>
    <lineage>
        <taxon>Bacteria</taxon>
        <taxon>Bacillati</taxon>
        <taxon>Bacillota</taxon>
        <taxon>Bacilli</taxon>
        <taxon>Bacillales</taxon>
        <taxon>Paenibacillaceae</taxon>
        <taxon>Paenibacillus</taxon>
    </lineage>
</organism>
<reference evidence="1 2" key="1">
    <citation type="submission" date="2017-05" db="EMBL/GenBank/DDBJ databases">
        <title>Functional genome analysis of Paenibacillus pasadenensis strain R16: insights on endophytic life style and antifungal activity.</title>
        <authorList>
            <person name="Passera A."/>
            <person name="Marcolungo L."/>
            <person name="Casati P."/>
            <person name="Brasca M."/>
            <person name="Quaglino F."/>
            <person name="Delledonne M."/>
        </authorList>
    </citation>
    <scope>NUCLEOTIDE SEQUENCE [LARGE SCALE GENOMIC DNA]</scope>
    <source>
        <strain evidence="1 2">R16</strain>
    </source>
</reference>
<dbReference type="Proteomes" id="UP000234789">
    <property type="component" value="Unassembled WGS sequence"/>
</dbReference>
<comment type="caution">
    <text evidence="1">The sequence shown here is derived from an EMBL/GenBank/DDBJ whole genome shotgun (WGS) entry which is preliminary data.</text>
</comment>
<dbReference type="AlphaFoldDB" id="A0A2N5N5X2"/>
<keyword evidence="2" id="KW-1185">Reference proteome</keyword>
<gene>
    <name evidence="1" type="ORF">B8V81_4185</name>
</gene>
<protein>
    <submittedName>
        <fullName evidence="1">Uncharacterized protein</fullName>
    </submittedName>
</protein>